<dbReference type="Pfam" id="PF12548">
    <property type="entry name" value="DUF3740"/>
    <property type="match status" value="1"/>
</dbReference>
<keyword evidence="10" id="KW-0106">Calcium</keyword>
<evidence type="ECO:0000256" key="7">
    <source>
        <dbReference type="ARBA" id="ARBA00022729"/>
    </source>
</evidence>
<dbReference type="GO" id="GO:0005795">
    <property type="term" value="C:Golgi stack"/>
    <property type="evidence" value="ECO:0007669"/>
    <property type="project" value="UniProtKB-SubCell"/>
</dbReference>
<dbReference type="InterPro" id="IPR024609">
    <property type="entry name" value="Extracellular_sulfatase_C"/>
</dbReference>
<comment type="cofactor">
    <cofactor evidence="1">
        <name>Ca(2+)</name>
        <dbReference type="ChEBI" id="CHEBI:29108"/>
    </cofactor>
</comment>
<feature type="region of interest" description="Disordered" evidence="13">
    <location>
        <begin position="437"/>
        <end position="457"/>
    </location>
</feature>
<proteinExistence type="inferred from homology"/>
<dbReference type="GO" id="GO:0009986">
    <property type="term" value="C:cell surface"/>
    <property type="evidence" value="ECO:0007669"/>
    <property type="project" value="UniProtKB-SubCell"/>
</dbReference>
<keyword evidence="12" id="KW-0325">Glycoprotein</keyword>
<comment type="caution">
    <text evidence="17">The sequence shown here is derived from an EMBL/GenBank/DDBJ whole genome shotgun (WGS) entry which is preliminary data.</text>
</comment>
<feature type="region of interest" description="Disordered" evidence="13">
    <location>
        <begin position="955"/>
        <end position="1030"/>
    </location>
</feature>
<dbReference type="CDD" id="cd16147">
    <property type="entry name" value="G6S"/>
    <property type="match status" value="1"/>
</dbReference>
<feature type="compositionally biased region" description="Basic residues" evidence="13">
    <location>
        <begin position="976"/>
        <end position="1026"/>
    </location>
</feature>
<reference evidence="17" key="1">
    <citation type="journal article" date="2023" name="Mol. Biol. Evol.">
        <title>Third-Generation Sequencing Reveals the Adaptive Role of the Epigenome in Three Deep-Sea Polychaetes.</title>
        <authorList>
            <person name="Perez M."/>
            <person name="Aroh O."/>
            <person name="Sun Y."/>
            <person name="Lan Y."/>
            <person name="Juniper S.K."/>
            <person name="Young C.R."/>
            <person name="Angers B."/>
            <person name="Qian P.Y."/>
        </authorList>
    </citation>
    <scope>NUCLEOTIDE SEQUENCE</scope>
    <source>
        <strain evidence="17">R07B-5</strain>
    </source>
</reference>
<dbReference type="Proteomes" id="UP001209878">
    <property type="component" value="Unassembled WGS sequence"/>
</dbReference>
<sequence length="1118" mass="128882">MFVQHLLMAVTTITASIVIVETARSRPWHNVRTLDESRALHGRRLRNREKKSKKPNIVFILTDDQDVELGSMNFMRKTLRILRDGGATFPHAYVTTPMCCPSRSSMLTGMYVHNHNTYTNKDNCSSLQWRHKYETRNFGTYLTNAGYRTGFFGKYLNEYDGEHIPPGWTEWMGLIRNSRFYNYSVNFNGRKEKHKDDYNNDYLTDLITNNSLTFLERSKQFFPDRPVAMVLSMPAPHGPEDAAPQYQHKFKNVTTHRTPSWNFAPNPDKQWILQFTGKMEPIQVSFTDLLHRKRLQTLQSVDSAVQRVYDELRRLGELSNTYFIYTSDHGYHLGQYGLVKGKAMPYEFDVKVPFYMRGPGIPAGVMVPNIVLNVDIAPTLLDIAGVDPQPHMDGMSVLKLFEKATEPGGRVGNMLKRKKVWRDTFLIERGKITPKKLKQREQLEAQKNDLQGSKDRKLQQECEKAEYQPPCQGDQRWVCKKFPGQKFRIYKCRTNQRQNEVGPFGKCRCPRLKLGTDKHERQRQRQFLRGHVNQPRMLKGRYLWRTQGRMSSKEAASINPQVSKVAPRLDHSTNIPKFGKRHQSHPRRTRRERRDVTGGDLISMSGEGEVLDTMQSLSMSVTDKGTDTSPDTMIDFTHYISSFLTTKSHDHTETTTSKVTTKHVPITQQTATPPAGQTSVALPVTDAYTNLKTVLPDPIENDKEFAVRCRVLPNNTVSCADNIYNHLDVWKAQKLRLDIMIEYYKTQLNKLRDIRQHLKSQRPLAGHTDGSREGGKKTEVSDRSHSDRGQKTEVSDRSHSDRGQKTEVSDRSHSDRGQKTEVSDRSHSDRGQKTNTHTAEESKQSTVTEDKVTNPSENVIQQSTDSPAARPQDSRRTSSPTVATATLHAMTVSYKQTTPAIAMDAEPTVAVTQATDAVAMVTDEGVRVEAGVPYQSEFGVDLDEEECDCDMEEYGEDEIEPPDTYSSSYAAEVRRQMKWKRRHDRVKKPRQKPWKIQKKERKKKRREERKAKRKLYASGKVGRRRGGKPDKDCDRVNMKCFVHDNDHWKTPPLWKWQHLFRRRKAENKAGSRRQTKRKYSPRFHPMCTIEGLECVRMDNAHWKVAPKWTRKCACMLLT</sequence>
<feature type="compositionally biased region" description="Basic and acidic residues" evidence="13">
    <location>
        <begin position="439"/>
        <end position="457"/>
    </location>
</feature>
<protein>
    <submittedName>
        <fullName evidence="17">Uncharacterized protein</fullName>
    </submittedName>
</protein>
<keyword evidence="6" id="KW-0479">Metal-binding</keyword>
<dbReference type="EMBL" id="JAODUO010000703">
    <property type="protein sequence ID" value="KAK2175835.1"/>
    <property type="molecule type" value="Genomic_DNA"/>
</dbReference>
<comment type="subcellular location">
    <subcellularLocation>
        <location evidence="3">Cell surface</location>
    </subcellularLocation>
    <subcellularLocation>
        <location evidence="2">Endoplasmic reticulum</location>
    </subcellularLocation>
    <subcellularLocation>
        <location evidence="4">Golgi apparatus</location>
        <location evidence="4">Golgi stack</location>
    </subcellularLocation>
</comment>
<evidence type="ECO:0000256" key="6">
    <source>
        <dbReference type="ARBA" id="ARBA00022723"/>
    </source>
</evidence>
<evidence type="ECO:0000256" key="12">
    <source>
        <dbReference type="ARBA" id="ARBA00023180"/>
    </source>
</evidence>
<dbReference type="PANTHER" id="PTHR43108">
    <property type="entry name" value="N-ACETYLGLUCOSAMINE-6-SULFATASE FAMILY MEMBER"/>
    <property type="match status" value="1"/>
</dbReference>
<keyword evidence="9" id="KW-0256">Endoplasmic reticulum</keyword>
<evidence type="ECO:0000256" key="8">
    <source>
        <dbReference type="ARBA" id="ARBA00022801"/>
    </source>
</evidence>
<keyword evidence="11" id="KW-0333">Golgi apparatus</keyword>
<evidence type="ECO:0000256" key="2">
    <source>
        <dbReference type="ARBA" id="ARBA00004240"/>
    </source>
</evidence>
<evidence type="ECO:0000259" key="15">
    <source>
        <dbReference type="Pfam" id="PF00884"/>
    </source>
</evidence>
<dbReference type="PANTHER" id="PTHR43108:SF16">
    <property type="entry name" value="EXTRACELLULAR SULFATASE SULF-1 HOMOLOG"/>
    <property type="match status" value="1"/>
</dbReference>
<dbReference type="InterPro" id="IPR024607">
    <property type="entry name" value="Sulfatase_CS"/>
</dbReference>
<dbReference type="GO" id="GO:0008449">
    <property type="term" value="F:N-acetylglucosamine-6-sulfatase activity"/>
    <property type="evidence" value="ECO:0007669"/>
    <property type="project" value="TreeGrafter"/>
</dbReference>
<keyword evidence="7 14" id="KW-0732">Signal</keyword>
<dbReference type="SUPFAM" id="SSF53649">
    <property type="entry name" value="Alkaline phosphatase-like"/>
    <property type="match status" value="1"/>
</dbReference>
<evidence type="ECO:0000256" key="10">
    <source>
        <dbReference type="ARBA" id="ARBA00022837"/>
    </source>
</evidence>
<comment type="similarity">
    <text evidence="5">Belongs to the sulfatase family.</text>
</comment>
<evidence type="ECO:0000259" key="16">
    <source>
        <dbReference type="Pfam" id="PF12548"/>
    </source>
</evidence>
<feature type="compositionally biased region" description="Basic residues" evidence="13">
    <location>
        <begin position="578"/>
        <end position="591"/>
    </location>
</feature>
<feature type="region of interest" description="Disordered" evidence="13">
    <location>
        <begin position="760"/>
        <end position="883"/>
    </location>
</feature>
<dbReference type="InterPro" id="IPR017850">
    <property type="entry name" value="Alkaline_phosphatase_core_sf"/>
</dbReference>
<gene>
    <name evidence="17" type="ORF">NP493_703g00014</name>
</gene>
<feature type="chain" id="PRO_5041960868" evidence="14">
    <location>
        <begin position="26"/>
        <end position="1118"/>
    </location>
</feature>
<evidence type="ECO:0000256" key="9">
    <source>
        <dbReference type="ARBA" id="ARBA00022824"/>
    </source>
</evidence>
<keyword evidence="8" id="KW-0378">Hydrolase</keyword>
<dbReference type="InterPro" id="IPR000917">
    <property type="entry name" value="Sulfatase_N"/>
</dbReference>
<dbReference type="GO" id="GO:0005783">
    <property type="term" value="C:endoplasmic reticulum"/>
    <property type="evidence" value="ECO:0007669"/>
    <property type="project" value="UniProtKB-SubCell"/>
</dbReference>
<feature type="signal peptide" evidence="14">
    <location>
        <begin position="1"/>
        <end position="25"/>
    </location>
</feature>
<evidence type="ECO:0000256" key="13">
    <source>
        <dbReference type="SAM" id="MobiDB-lite"/>
    </source>
</evidence>
<dbReference type="FunFam" id="3.40.720.10:FF:000050">
    <property type="entry name" value="Extracellular sulfatase SULF-1"/>
    <property type="match status" value="1"/>
</dbReference>
<name>A0AAD9KR36_RIDPI</name>
<evidence type="ECO:0000313" key="17">
    <source>
        <dbReference type="EMBL" id="KAK2175835.1"/>
    </source>
</evidence>
<dbReference type="GO" id="GO:0046872">
    <property type="term" value="F:metal ion binding"/>
    <property type="evidence" value="ECO:0007669"/>
    <property type="project" value="UniProtKB-KW"/>
</dbReference>
<feature type="region of interest" description="Disordered" evidence="13">
    <location>
        <begin position="571"/>
        <end position="604"/>
    </location>
</feature>
<evidence type="ECO:0000256" key="1">
    <source>
        <dbReference type="ARBA" id="ARBA00001913"/>
    </source>
</evidence>
<feature type="domain" description="Extracellular sulfatase C-terminal" evidence="16">
    <location>
        <begin position="597"/>
        <end position="764"/>
    </location>
</feature>
<evidence type="ECO:0000256" key="11">
    <source>
        <dbReference type="ARBA" id="ARBA00023034"/>
    </source>
</evidence>
<evidence type="ECO:0000256" key="3">
    <source>
        <dbReference type="ARBA" id="ARBA00004241"/>
    </source>
</evidence>
<dbReference type="Pfam" id="PF00884">
    <property type="entry name" value="Sulfatase"/>
    <property type="match status" value="1"/>
</dbReference>
<dbReference type="AlphaFoldDB" id="A0AAD9KR36"/>
<evidence type="ECO:0000256" key="14">
    <source>
        <dbReference type="SAM" id="SignalP"/>
    </source>
</evidence>
<accession>A0AAD9KR36</accession>
<dbReference type="GO" id="GO:0005539">
    <property type="term" value="F:glycosaminoglycan binding"/>
    <property type="evidence" value="ECO:0007669"/>
    <property type="project" value="TreeGrafter"/>
</dbReference>
<evidence type="ECO:0000313" key="18">
    <source>
        <dbReference type="Proteomes" id="UP001209878"/>
    </source>
</evidence>
<evidence type="ECO:0000256" key="5">
    <source>
        <dbReference type="ARBA" id="ARBA00008779"/>
    </source>
</evidence>
<feature type="compositionally biased region" description="Polar residues" evidence="13">
    <location>
        <begin position="853"/>
        <end position="866"/>
    </location>
</feature>
<keyword evidence="18" id="KW-1185">Reference proteome</keyword>
<feature type="domain" description="Sulfatase N-terminal" evidence="15">
    <location>
        <begin position="55"/>
        <end position="386"/>
    </location>
</feature>
<dbReference type="Gene3D" id="3.40.720.10">
    <property type="entry name" value="Alkaline Phosphatase, subunit A"/>
    <property type="match status" value="1"/>
</dbReference>
<organism evidence="17 18">
    <name type="scientific">Ridgeia piscesae</name>
    <name type="common">Tubeworm</name>
    <dbReference type="NCBI Taxonomy" id="27915"/>
    <lineage>
        <taxon>Eukaryota</taxon>
        <taxon>Metazoa</taxon>
        <taxon>Spiralia</taxon>
        <taxon>Lophotrochozoa</taxon>
        <taxon>Annelida</taxon>
        <taxon>Polychaeta</taxon>
        <taxon>Sedentaria</taxon>
        <taxon>Canalipalpata</taxon>
        <taxon>Sabellida</taxon>
        <taxon>Siboglinidae</taxon>
        <taxon>Ridgeia</taxon>
    </lineage>
</organism>
<feature type="compositionally biased region" description="Basic and acidic residues" evidence="13">
    <location>
        <begin position="769"/>
        <end position="852"/>
    </location>
</feature>
<dbReference type="PROSITE" id="PS00523">
    <property type="entry name" value="SULFATASE_1"/>
    <property type="match status" value="1"/>
</dbReference>
<evidence type="ECO:0000256" key="4">
    <source>
        <dbReference type="ARBA" id="ARBA00004348"/>
    </source>
</evidence>